<dbReference type="InterPro" id="IPR043504">
    <property type="entry name" value="Peptidase_S1_PA_chymotrypsin"/>
</dbReference>
<evidence type="ECO:0000256" key="6">
    <source>
        <dbReference type="ARBA" id="ARBA00022801"/>
    </source>
</evidence>
<dbReference type="SUPFAM" id="SSF50156">
    <property type="entry name" value="PDZ domain-like"/>
    <property type="match status" value="1"/>
</dbReference>
<organism evidence="9 10">
    <name type="scientific">Rheinheimera riviphila</name>
    <dbReference type="NCBI Taxonomy" id="1834037"/>
    <lineage>
        <taxon>Bacteria</taxon>
        <taxon>Pseudomonadati</taxon>
        <taxon>Pseudomonadota</taxon>
        <taxon>Gammaproteobacteria</taxon>
        <taxon>Chromatiales</taxon>
        <taxon>Chromatiaceae</taxon>
        <taxon>Rheinheimera</taxon>
    </lineage>
</organism>
<evidence type="ECO:0000256" key="7">
    <source>
        <dbReference type="ARBA" id="ARBA00022825"/>
    </source>
</evidence>
<evidence type="ECO:0000256" key="2">
    <source>
        <dbReference type="ARBA" id="ARBA00004196"/>
    </source>
</evidence>
<dbReference type="GO" id="GO:0006515">
    <property type="term" value="P:protein quality control for misfolded or incompletely synthesized proteins"/>
    <property type="evidence" value="ECO:0007669"/>
    <property type="project" value="TreeGrafter"/>
</dbReference>
<name>A0A437R524_9GAMM</name>
<accession>A0A437R524</accession>
<evidence type="ECO:0000259" key="8">
    <source>
        <dbReference type="SMART" id="SM00228"/>
    </source>
</evidence>
<proteinExistence type="inferred from homology"/>
<dbReference type="AlphaFoldDB" id="A0A437R524"/>
<comment type="similarity">
    <text evidence="3">Belongs to the peptidase S1C family.</text>
</comment>
<evidence type="ECO:0000313" key="10">
    <source>
        <dbReference type="Proteomes" id="UP000283077"/>
    </source>
</evidence>
<keyword evidence="6" id="KW-0378">Hydrolase</keyword>
<dbReference type="RefSeq" id="WP_127697260.1">
    <property type="nucleotide sequence ID" value="NZ_SACS01000001.1"/>
</dbReference>
<evidence type="ECO:0000313" key="9">
    <source>
        <dbReference type="EMBL" id="RVU41878.1"/>
    </source>
</evidence>
<comment type="subcellular location">
    <subcellularLocation>
        <location evidence="2">Cell envelope</location>
    </subcellularLocation>
</comment>
<evidence type="ECO:0000256" key="3">
    <source>
        <dbReference type="ARBA" id="ARBA00010541"/>
    </source>
</evidence>
<dbReference type="Pfam" id="PF13365">
    <property type="entry name" value="Trypsin_2"/>
    <property type="match status" value="1"/>
</dbReference>
<dbReference type="InterPro" id="IPR036034">
    <property type="entry name" value="PDZ_sf"/>
</dbReference>
<dbReference type="PANTHER" id="PTHR22939">
    <property type="entry name" value="SERINE PROTEASE FAMILY S1C HTRA-RELATED"/>
    <property type="match status" value="1"/>
</dbReference>
<dbReference type="SUPFAM" id="SSF50494">
    <property type="entry name" value="Trypsin-like serine proteases"/>
    <property type="match status" value="1"/>
</dbReference>
<dbReference type="OrthoDB" id="9758917at2"/>
<dbReference type="Proteomes" id="UP000283077">
    <property type="component" value="Unassembled WGS sequence"/>
</dbReference>
<sequence>MKSLIFIIRSIAYGLALALLWLLLFQQNGVTQLNQWLQPQNQEQSAISYAKAVRAAAPAVVNVYTVTTQQDPRSYQRRIIQNQSLGSGVIMRADGYILTNYHVVNGADQIVVALQDGRQLEAVLIGQDRLTDLAVLYVKADNLPVIPQLPDIEPQVGDLVLAIGNPLNLGQSITQGIISATGRAGLSTNTYTDFMQMDAAINAGNSGGALVNSNGILVGINTAAFQRQRNLEVQGIFFAVPYKLAFTVMEKLISHGRVVRGYLGLSGEPVINSSGERQFSTAQKFYGMKITDVENLGPAAVSGLLADDIMLEIQGVMLTSVNQALDIVAESVPDTDVQIVIERRGQRMVIPTRIGTRLDTE</sequence>
<evidence type="ECO:0000256" key="4">
    <source>
        <dbReference type="ARBA" id="ARBA00013035"/>
    </source>
</evidence>
<keyword evidence="5 9" id="KW-0645">Protease</keyword>
<dbReference type="Gene3D" id="2.40.10.10">
    <property type="entry name" value="Trypsin-like serine proteases"/>
    <property type="match status" value="2"/>
</dbReference>
<dbReference type="EMBL" id="SACS01000001">
    <property type="protein sequence ID" value="RVU41878.1"/>
    <property type="molecule type" value="Genomic_DNA"/>
</dbReference>
<dbReference type="FunFam" id="2.40.10.10:FF:000009">
    <property type="entry name" value="Serine endoprotease DegS, periplasmic"/>
    <property type="match status" value="1"/>
</dbReference>
<reference evidence="9 10" key="1">
    <citation type="submission" date="2019-01" db="EMBL/GenBank/DDBJ databases">
        <authorList>
            <person name="Chen W.-M."/>
        </authorList>
    </citation>
    <scope>NUCLEOTIDE SEQUENCE [LARGE SCALE GENOMIC DNA]</scope>
    <source>
        <strain evidence="9 10">KYPC3</strain>
    </source>
</reference>
<gene>
    <name evidence="9" type="ORF">EOE67_01380</name>
</gene>
<dbReference type="InterPro" id="IPR001940">
    <property type="entry name" value="Peptidase_S1C"/>
</dbReference>
<dbReference type="GO" id="GO:0004252">
    <property type="term" value="F:serine-type endopeptidase activity"/>
    <property type="evidence" value="ECO:0007669"/>
    <property type="project" value="InterPro"/>
</dbReference>
<feature type="domain" description="PDZ" evidence="8">
    <location>
        <begin position="261"/>
        <end position="345"/>
    </location>
</feature>
<comment type="caution">
    <text evidence="9">The sequence shown here is derived from an EMBL/GenBank/DDBJ whole genome shotgun (WGS) entry which is preliminary data.</text>
</comment>
<dbReference type="SMART" id="SM00228">
    <property type="entry name" value="PDZ"/>
    <property type="match status" value="1"/>
</dbReference>
<dbReference type="InterPro" id="IPR001478">
    <property type="entry name" value="PDZ"/>
</dbReference>
<evidence type="ECO:0000256" key="1">
    <source>
        <dbReference type="ARBA" id="ARBA00001772"/>
    </source>
</evidence>
<dbReference type="Gene3D" id="2.30.42.10">
    <property type="match status" value="1"/>
</dbReference>
<dbReference type="GO" id="GO:0042597">
    <property type="term" value="C:periplasmic space"/>
    <property type="evidence" value="ECO:0007669"/>
    <property type="project" value="TreeGrafter"/>
</dbReference>
<keyword evidence="7" id="KW-0720">Serine protease</keyword>
<protein>
    <recommendedName>
        <fullName evidence="4">peptidase Do</fullName>
        <ecNumber evidence="4">3.4.21.107</ecNumber>
    </recommendedName>
</protein>
<comment type="catalytic activity">
    <reaction evidence="1">
        <text>Acts on substrates that are at least partially unfolded. The cleavage site P1 residue is normally between a pair of hydrophobic residues, such as Val-|-Val.</text>
        <dbReference type="EC" id="3.4.21.107"/>
    </reaction>
</comment>
<evidence type="ECO:0000256" key="5">
    <source>
        <dbReference type="ARBA" id="ARBA00022670"/>
    </source>
</evidence>
<dbReference type="EC" id="3.4.21.107" evidence="4"/>
<dbReference type="InterPro" id="IPR009003">
    <property type="entry name" value="Peptidase_S1_PA"/>
</dbReference>
<keyword evidence="10" id="KW-1185">Reference proteome</keyword>
<dbReference type="PRINTS" id="PR00834">
    <property type="entry name" value="PROTEASES2C"/>
</dbReference>
<dbReference type="GO" id="GO:0030313">
    <property type="term" value="C:cell envelope"/>
    <property type="evidence" value="ECO:0007669"/>
    <property type="project" value="UniProtKB-SubCell"/>
</dbReference>
<dbReference type="PANTHER" id="PTHR22939:SF101">
    <property type="entry name" value="PERIPLASMIC PH-DEPENDENT SERINE ENDOPROTEASE DEGQ"/>
    <property type="match status" value="1"/>
</dbReference>